<comment type="similarity">
    <text evidence="2 8">Belongs to the DNA/RNA non-specific endonuclease family.</text>
</comment>
<organism evidence="12 13">
    <name type="scientific">Noviherbaspirillum aridicola</name>
    <dbReference type="NCBI Taxonomy" id="2849687"/>
    <lineage>
        <taxon>Bacteria</taxon>
        <taxon>Pseudomonadati</taxon>
        <taxon>Pseudomonadota</taxon>
        <taxon>Betaproteobacteria</taxon>
        <taxon>Burkholderiales</taxon>
        <taxon>Oxalobacteraceae</taxon>
        <taxon>Noviherbaspirillum</taxon>
    </lineage>
</organism>
<feature type="domain" description="DNA/RNA non-specific endonuclease/pyrophosphatase/phosphodiesterase" evidence="11">
    <location>
        <begin position="58"/>
        <end position="250"/>
    </location>
</feature>
<evidence type="ECO:0000256" key="6">
    <source>
        <dbReference type="ARBA" id="ARBA00022801"/>
    </source>
</evidence>
<dbReference type="EC" id="3.1.30.-" evidence="8"/>
<evidence type="ECO:0000313" key="13">
    <source>
        <dbReference type="Proteomes" id="UP000887222"/>
    </source>
</evidence>
<dbReference type="Proteomes" id="UP000887222">
    <property type="component" value="Unassembled WGS sequence"/>
</dbReference>
<keyword evidence="6 8" id="KW-0378">Hydrolase</keyword>
<protein>
    <recommendedName>
        <fullName evidence="8">Endonuclease</fullName>
        <ecNumber evidence="8">3.1.30.-</ecNumber>
    </recommendedName>
</protein>
<dbReference type="InterPro" id="IPR040255">
    <property type="entry name" value="Non-specific_endonuclease"/>
</dbReference>
<evidence type="ECO:0000256" key="3">
    <source>
        <dbReference type="ARBA" id="ARBA00022722"/>
    </source>
</evidence>
<keyword evidence="9" id="KW-0732">Signal</keyword>
<name>A0ABQ4Q7G0_9BURK</name>
<evidence type="ECO:0000256" key="5">
    <source>
        <dbReference type="ARBA" id="ARBA00022759"/>
    </source>
</evidence>
<evidence type="ECO:0000256" key="9">
    <source>
        <dbReference type="SAM" id="SignalP"/>
    </source>
</evidence>
<keyword evidence="13" id="KW-1185">Reference proteome</keyword>
<dbReference type="Pfam" id="PF01223">
    <property type="entry name" value="Endonuclease_NS"/>
    <property type="match status" value="1"/>
</dbReference>
<reference evidence="12 13" key="1">
    <citation type="journal article" date="2022" name="Int. J. Syst. Evol. Microbiol.">
        <title>Noviherbaspirillum aridicola sp. nov., isolated from an arid soil in Pakistan.</title>
        <authorList>
            <person name="Khan I.U."/>
            <person name="Saqib M."/>
            <person name="Amin A."/>
            <person name="Hussain F."/>
            <person name="Li L."/>
            <person name="Liu Y.H."/>
            <person name="Fang B.Z."/>
            <person name="Ahmed I."/>
            <person name="Li W.J."/>
        </authorList>
    </citation>
    <scope>NUCLEOTIDE SEQUENCE [LARGE SCALE GENOMIC DNA]</scope>
    <source>
        <strain evidence="12 13">NCCP-691</strain>
    </source>
</reference>
<dbReference type="InterPro" id="IPR018524">
    <property type="entry name" value="DNA/RNA_endonuclease_AS"/>
</dbReference>
<dbReference type="InterPro" id="IPR044929">
    <property type="entry name" value="DNA/RNA_non-sp_Endonuclease_sf"/>
</dbReference>
<evidence type="ECO:0000256" key="2">
    <source>
        <dbReference type="ARBA" id="ARBA00010052"/>
    </source>
</evidence>
<evidence type="ECO:0000313" key="12">
    <source>
        <dbReference type="EMBL" id="GIZ52745.1"/>
    </source>
</evidence>
<keyword evidence="3 8" id="KW-0540">Nuclease</keyword>
<gene>
    <name evidence="12" type="ORF">NCCP691_27590</name>
</gene>
<feature type="domain" description="ENPP1-3/EXOG-like endonuclease/phosphodiesterase" evidence="10">
    <location>
        <begin position="59"/>
        <end position="250"/>
    </location>
</feature>
<evidence type="ECO:0000256" key="8">
    <source>
        <dbReference type="RuleBase" id="RU366055"/>
    </source>
</evidence>
<dbReference type="EMBL" id="BPMK01000012">
    <property type="protein sequence ID" value="GIZ52745.1"/>
    <property type="molecule type" value="Genomic_DNA"/>
</dbReference>
<evidence type="ECO:0000256" key="4">
    <source>
        <dbReference type="ARBA" id="ARBA00022723"/>
    </source>
</evidence>
<feature type="chain" id="PRO_5047400753" description="Endonuclease" evidence="9">
    <location>
        <begin position="22"/>
        <end position="251"/>
    </location>
</feature>
<dbReference type="InterPro" id="IPR001604">
    <property type="entry name" value="Endo_G_ENPP1-like_dom"/>
</dbReference>
<keyword evidence="5 8" id="KW-0255">Endonuclease</keyword>
<dbReference type="InterPro" id="IPR020821">
    <property type="entry name" value="ENPP1-3/EXOG-like_nuc-like"/>
</dbReference>
<keyword evidence="4 8" id="KW-0479">Metal-binding</keyword>
<dbReference type="SMART" id="SM00477">
    <property type="entry name" value="NUC"/>
    <property type="match status" value="1"/>
</dbReference>
<comment type="cofactor">
    <cofactor evidence="1 8">
        <name>Mg(2+)</name>
        <dbReference type="ChEBI" id="CHEBI:18420"/>
    </cofactor>
</comment>
<dbReference type="SUPFAM" id="SSF54060">
    <property type="entry name" value="His-Me finger endonucleases"/>
    <property type="match status" value="1"/>
</dbReference>
<dbReference type="PANTHER" id="PTHR13966:SF5">
    <property type="entry name" value="ENDONUCLEASE G, MITOCHONDRIAL"/>
    <property type="match status" value="1"/>
</dbReference>
<evidence type="ECO:0000256" key="1">
    <source>
        <dbReference type="ARBA" id="ARBA00001946"/>
    </source>
</evidence>
<proteinExistence type="inferred from homology"/>
<dbReference type="PROSITE" id="PS01070">
    <property type="entry name" value="NUCLEASE_NON_SPEC"/>
    <property type="match status" value="1"/>
</dbReference>
<dbReference type="InterPro" id="IPR044925">
    <property type="entry name" value="His-Me_finger_sf"/>
</dbReference>
<feature type="signal peptide" evidence="9">
    <location>
        <begin position="1"/>
        <end position="21"/>
    </location>
</feature>
<evidence type="ECO:0000259" key="10">
    <source>
        <dbReference type="SMART" id="SM00477"/>
    </source>
</evidence>
<evidence type="ECO:0000259" key="11">
    <source>
        <dbReference type="SMART" id="SM00892"/>
    </source>
</evidence>
<comment type="caution">
    <text evidence="12">The sequence shown here is derived from an EMBL/GenBank/DDBJ whole genome shotgun (WGS) entry which is preliminary data.</text>
</comment>
<sequence>MSSRQYLLAASLLALALPLSAGNTPDSSPGFRACPQFFAGAASPRVNKSFQVPPRALCYQAFAVLYSGLSKTPVFVAERLSRAQLSDARDEKRTNRFFADARLPVAERAQLDDYRGSGYDRGHMAPAADMPDARAMAQSFSLANMVPQAPRNNQKSWAGIESATRKYAMRAKGDVYVITGPVYRGKPKTIGRGRVWVPVYLFKLVYDPATGRAWAHWIENTDQARAGRPISYEELVRRTNIEFLPKARPKN</sequence>
<dbReference type="PANTHER" id="PTHR13966">
    <property type="entry name" value="ENDONUCLEASE RELATED"/>
    <property type="match status" value="1"/>
</dbReference>
<evidence type="ECO:0000256" key="7">
    <source>
        <dbReference type="ARBA" id="ARBA00022842"/>
    </source>
</evidence>
<dbReference type="RefSeq" id="WP_220809168.1">
    <property type="nucleotide sequence ID" value="NZ_BPMK01000012.1"/>
</dbReference>
<dbReference type="Gene3D" id="3.40.570.10">
    <property type="entry name" value="Extracellular Endonuclease, subunit A"/>
    <property type="match status" value="1"/>
</dbReference>
<keyword evidence="7" id="KW-0460">Magnesium</keyword>
<accession>A0ABQ4Q7G0</accession>
<dbReference type="SMART" id="SM00892">
    <property type="entry name" value="Endonuclease_NS"/>
    <property type="match status" value="1"/>
</dbReference>